<accession>A0AAN8J281</accession>
<comment type="subunit">
    <text evidence="1">Subunit of the heterotrimeric GatCAB amidotransferase (AdT) complex, composed of A, B and C subunits.</text>
</comment>
<evidence type="ECO:0000313" key="3">
    <source>
        <dbReference type="Proteomes" id="UP001331761"/>
    </source>
</evidence>
<name>A0AAN8J281_TRICO</name>
<keyword evidence="1" id="KW-0547">Nucleotide-binding</keyword>
<gene>
    <name evidence="2" type="ORF">GCK32_010616</name>
</gene>
<dbReference type="GO" id="GO:0050567">
    <property type="term" value="F:glutaminyl-tRNA synthase (glutamine-hydrolyzing) activity"/>
    <property type="evidence" value="ECO:0007669"/>
    <property type="project" value="UniProtKB-UniRule"/>
</dbReference>
<evidence type="ECO:0000256" key="1">
    <source>
        <dbReference type="HAMAP-Rule" id="MF_03149"/>
    </source>
</evidence>
<organism evidence="2 3">
    <name type="scientific">Trichostrongylus colubriformis</name>
    <name type="common">Black scour worm</name>
    <dbReference type="NCBI Taxonomy" id="6319"/>
    <lineage>
        <taxon>Eukaryota</taxon>
        <taxon>Metazoa</taxon>
        <taxon>Ecdysozoa</taxon>
        <taxon>Nematoda</taxon>
        <taxon>Chromadorea</taxon>
        <taxon>Rhabditida</taxon>
        <taxon>Rhabditina</taxon>
        <taxon>Rhabditomorpha</taxon>
        <taxon>Strongyloidea</taxon>
        <taxon>Trichostrongylidae</taxon>
        <taxon>Trichostrongylus</taxon>
    </lineage>
</organism>
<keyword evidence="1" id="KW-0436">Ligase</keyword>
<comment type="similarity">
    <text evidence="1">Belongs to the GatC family.</text>
</comment>
<reference evidence="2 3" key="1">
    <citation type="submission" date="2019-10" db="EMBL/GenBank/DDBJ databases">
        <title>Assembly and Annotation for the nematode Trichostrongylus colubriformis.</title>
        <authorList>
            <person name="Martin J."/>
        </authorList>
    </citation>
    <scope>NUCLEOTIDE SEQUENCE [LARGE SCALE GENOMIC DNA]</scope>
    <source>
        <strain evidence="2">G859</strain>
        <tissue evidence="2">Whole worm</tissue>
    </source>
</reference>
<dbReference type="GO" id="GO:0070681">
    <property type="term" value="P:glutaminyl-tRNAGln biosynthesis via transamidation"/>
    <property type="evidence" value="ECO:0007669"/>
    <property type="project" value="UniProtKB-UniRule"/>
</dbReference>
<dbReference type="AlphaFoldDB" id="A0AAN8J281"/>
<dbReference type="PANTHER" id="PTHR15004:SF0">
    <property type="entry name" value="GLUTAMYL-TRNA(GLN) AMIDOTRANSFERASE SUBUNIT C, MITOCHONDRIAL"/>
    <property type="match status" value="1"/>
</dbReference>
<keyword evidence="1" id="KW-0067">ATP-binding</keyword>
<dbReference type="Pfam" id="PF02686">
    <property type="entry name" value="GatC"/>
    <property type="match status" value="1"/>
</dbReference>
<dbReference type="EC" id="6.3.5.-" evidence="1"/>
<dbReference type="GO" id="GO:0005739">
    <property type="term" value="C:mitochondrion"/>
    <property type="evidence" value="ECO:0007669"/>
    <property type="project" value="UniProtKB-SubCell"/>
</dbReference>
<dbReference type="SUPFAM" id="SSF141000">
    <property type="entry name" value="Glu-tRNAGln amidotransferase C subunit"/>
    <property type="match status" value="1"/>
</dbReference>
<protein>
    <recommendedName>
        <fullName evidence="1">Glutamyl-tRNA(Gln) amidotransferase subunit C, mitochondrial</fullName>
        <shortName evidence="1">Glu-AdT subunit C</shortName>
        <ecNumber evidence="1">6.3.5.-</ecNumber>
    </recommendedName>
</protein>
<dbReference type="PANTHER" id="PTHR15004">
    <property type="entry name" value="GLUTAMYL-TRNA(GLN) AMIDOTRANSFERASE SUBUNIT C, MITOCHONDRIAL"/>
    <property type="match status" value="1"/>
</dbReference>
<comment type="catalytic activity">
    <reaction evidence="1">
        <text>L-glutamyl-tRNA(Gln) + L-glutamine + ATP + H2O = L-glutaminyl-tRNA(Gln) + L-glutamate + ADP + phosphate + H(+)</text>
        <dbReference type="Rhea" id="RHEA:17521"/>
        <dbReference type="Rhea" id="RHEA-COMP:9681"/>
        <dbReference type="Rhea" id="RHEA-COMP:9684"/>
        <dbReference type="ChEBI" id="CHEBI:15377"/>
        <dbReference type="ChEBI" id="CHEBI:15378"/>
        <dbReference type="ChEBI" id="CHEBI:29985"/>
        <dbReference type="ChEBI" id="CHEBI:30616"/>
        <dbReference type="ChEBI" id="CHEBI:43474"/>
        <dbReference type="ChEBI" id="CHEBI:58359"/>
        <dbReference type="ChEBI" id="CHEBI:78520"/>
        <dbReference type="ChEBI" id="CHEBI:78521"/>
        <dbReference type="ChEBI" id="CHEBI:456216"/>
    </reaction>
</comment>
<keyword evidence="3" id="KW-1185">Reference proteome</keyword>
<proteinExistence type="inferred from homology"/>
<keyword evidence="1" id="KW-0496">Mitochondrion</keyword>
<dbReference type="InterPro" id="IPR036113">
    <property type="entry name" value="Asp/Glu-ADT_sf_sub_c"/>
</dbReference>
<sequence>MLSPLSPWALKSGIRLVSRVVGSGKYAGDLPLVPTEPEISQVENTSAEAPRFDKKLILLLESLSLLRFDDEQAVALLGTVVKKAKLLQNVDVTNVPAMFTVWEQLECPLNDDIPGEDSSAKQVLSNAAKVQDGYFVSPPGNIPLAEGGSLDHDLINQWDQIGLPRAIKPKKQKFDVSGDT</sequence>
<dbReference type="EMBL" id="WIXE01008991">
    <property type="protein sequence ID" value="KAK5978814.1"/>
    <property type="molecule type" value="Genomic_DNA"/>
</dbReference>
<dbReference type="Proteomes" id="UP001331761">
    <property type="component" value="Unassembled WGS sequence"/>
</dbReference>
<evidence type="ECO:0000313" key="2">
    <source>
        <dbReference type="EMBL" id="KAK5978814.1"/>
    </source>
</evidence>
<comment type="function">
    <text evidence="1">Allows the formation of correctly charged Gln-tRNA(Gln) through the transamidation of misacylated Glu-tRNA(Gln) in the mitochondria. The reaction takes place in the presence of glutamine and ATP through an activated gamma-phospho-Glu-tRNA(Gln).</text>
</comment>
<dbReference type="GO" id="GO:0005524">
    <property type="term" value="F:ATP binding"/>
    <property type="evidence" value="ECO:0007669"/>
    <property type="project" value="UniProtKB-KW"/>
</dbReference>
<comment type="subcellular location">
    <subcellularLocation>
        <location evidence="1">Mitochondrion</location>
    </subcellularLocation>
</comment>
<dbReference type="InterPro" id="IPR003837">
    <property type="entry name" value="GatC"/>
</dbReference>
<comment type="caution">
    <text evidence="2">The sequence shown here is derived from an EMBL/GenBank/DDBJ whole genome shotgun (WGS) entry which is preliminary data.</text>
</comment>
<keyword evidence="1" id="KW-0648">Protein biosynthesis</keyword>
<dbReference type="HAMAP" id="MF_00122">
    <property type="entry name" value="GatC"/>
    <property type="match status" value="1"/>
</dbReference>
<dbReference type="GO" id="GO:0006450">
    <property type="term" value="P:regulation of translational fidelity"/>
    <property type="evidence" value="ECO:0007669"/>
    <property type="project" value="InterPro"/>
</dbReference>
<dbReference type="GO" id="GO:0030956">
    <property type="term" value="C:glutamyl-tRNA(Gln) amidotransferase complex"/>
    <property type="evidence" value="ECO:0007669"/>
    <property type="project" value="UniProtKB-UniRule"/>
</dbReference>
<dbReference type="GO" id="GO:0032543">
    <property type="term" value="P:mitochondrial translation"/>
    <property type="evidence" value="ECO:0007669"/>
    <property type="project" value="UniProtKB-UniRule"/>
</dbReference>